<comment type="similarity">
    <text evidence="2 7">Belongs to the precorrin methyltransferase family.</text>
</comment>
<dbReference type="InterPro" id="IPR014776">
    <property type="entry name" value="4pyrrole_Mease_sub2"/>
</dbReference>
<evidence type="ECO:0000256" key="5">
    <source>
        <dbReference type="ARBA" id="ARBA00022679"/>
    </source>
</evidence>
<dbReference type="InterPro" id="IPR014777">
    <property type="entry name" value="4pyrrole_Mease_sub1"/>
</dbReference>
<dbReference type="InterPro" id="IPR006364">
    <property type="entry name" value="CobI/CbiL/CobIJ_dom"/>
</dbReference>
<dbReference type="GO" id="GO:0030788">
    <property type="term" value="F:precorrin-2 C20-methyltransferase activity"/>
    <property type="evidence" value="ECO:0007669"/>
    <property type="project" value="InterPro"/>
</dbReference>
<keyword evidence="6" id="KW-0949">S-adenosyl-L-methionine</keyword>
<dbReference type="PROSITE" id="PS00839">
    <property type="entry name" value="SUMT_1"/>
    <property type="match status" value="1"/>
</dbReference>
<feature type="domain" description="Tetrapyrrole methylase" evidence="8">
    <location>
        <begin position="12"/>
        <end position="219"/>
    </location>
</feature>
<dbReference type="InterPro" id="IPR035996">
    <property type="entry name" value="4pyrrol_Methylase_sf"/>
</dbReference>
<name>A0A1R3T5I4_9BACT</name>
<dbReference type="Pfam" id="PF00590">
    <property type="entry name" value="TP_methylase"/>
    <property type="match status" value="1"/>
</dbReference>
<dbReference type="InterPro" id="IPR012382">
    <property type="entry name" value="CobI/CbiL"/>
</dbReference>
<organism evidence="9 10">
    <name type="scientific">Proteiniphilum saccharofermentans</name>
    <dbReference type="NCBI Taxonomy" id="1642647"/>
    <lineage>
        <taxon>Bacteria</taxon>
        <taxon>Pseudomonadati</taxon>
        <taxon>Bacteroidota</taxon>
        <taxon>Bacteroidia</taxon>
        <taxon>Bacteroidales</taxon>
        <taxon>Dysgonomonadaceae</taxon>
        <taxon>Proteiniphilum</taxon>
    </lineage>
</organism>
<evidence type="ECO:0000256" key="3">
    <source>
        <dbReference type="ARBA" id="ARBA00022573"/>
    </source>
</evidence>
<dbReference type="EMBL" id="LT605205">
    <property type="protein sequence ID" value="SCD20538.1"/>
    <property type="molecule type" value="Genomic_DNA"/>
</dbReference>
<sequence>MPEKVEKYLPVCVSLGPGDPELVTLKALRTLQKVEIIYCPATQSDGKTLSRAKDILDEIGIDTQKIRIFLVPMSKDRTLAEKVYSDIASEIAECYQTGRSVAFVAEGDSGFYSSVHYISDKLEEMDIAVQHIAGVPAFIACGALAGIHVVKQDERLSVFPSGTSAEEIMMEVEAGKSVVLMKLSQQKDTIKKAVEILSEAQFHYFENVGIAQKEFYTNNRNEIIQRLFPYFSLLIVKKD</sequence>
<dbReference type="SUPFAM" id="SSF53790">
    <property type="entry name" value="Tetrapyrrole methylase"/>
    <property type="match status" value="1"/>
</dbReference>
<dbReference type="STRING" id="1642647.PSM36_1719"/>
<evidence type="ECO:0000256" key="7">
    <source>
        <dbReference type="PIRNR" id="PIRNR036427"/>
    </source>
</evidence>
<keyword evidence="3" id="KW-0169">Cobalamin biosynthesis</keyword>
<protein>
    <submittedName>
        <fullName evidence="9">Precorrin-2 C20-methyltransferase</fullName>
    </submittedName>
</protein>
<dbReference type="Gene3D" id="3.40.1010.10">
    <property type="entry name" value="Cobalt-precorrin-4 Transmethylase, Domain 1"/>
    <property type="match status" value="1"/>
</dbReference>
<reference evidence="9 10" key="1">
    <citation type="submission" date="2016-08" db="EMBL/GenBank/DDBJ databases">
        <authorList>
            <person name="Seilhamer J.J."/>
        </authorList>
    </citation>
    <scope>NUCLEOTIDE SEQUENCE [LARGE SCALE GENOMIC DNA]</scope>
    <source>
        <strain evidence="9">M3/6</strain>
    </source>
</reference>
<evidence type="ECO:0000259" key="8">
    <source>
        <dbReference type="Pfam" id="PF00590"/>
    </source>
</evidence>
<dbReference type="PIRSF" id="PIRSF036427">
    <property type="entry name" value="Precrrn-2_mtase"/>
    <property type="match status" value="1"/>
</dbReference>
<evidence type="ECO:0000256" key="4">
    <source>
        <dbReference type="ARBA" id="ARBA00022603"/>
    </source>
</evidence>
<dbReference type="GO" id="GO:0009236">
    <property type="term" value="P:cobalamin biosynthetic process"/>
    <property type="evidence" value="ECO:0007669"/>
    <property type="project" value="UniProtKB-UniRule"/>
</dbReference>
<accession>A0A1R3T5I4</accession>
<proteinExistence type="inferred from homology"/>
<dbReference type="GO" id="GO:0032259">
    <property type="term" value="P:methylation"/>
    <property type="evidence" value="ECO:0007669"/>
    <property type="project" value="UniProtKB-KW"/>
</dbReference>
<gene>
    <name evidence="9" type="ORF">PSM36_1719</name>
</gene>
<dbReference type="RefSeq" id="WP_076930548.1">
    <property type="nucleotide sequence ID" value="NZ_LT605205.1"/>
</dbReference>
<keyword evidence="10" id="KW-1185">Reference proteome</keyword>
<comment type="pathway">
    <text evidence="1">Cofactor biosynthesis; adenosylcobalamin biosynthesis.</text>
</comment>
<dbReference type="InterPro" id="IPR003043">
    <property type="entry name" value="Uropor_MeTrfase_CS"/>
</dbReference>
<evidence type="ECO:0000313" key="10">
    <source>
        <dbReference type="Proteomes" id="UP000187464"/>
    </source>
</evidence>
<dbReference type="AlphaFoldDB" id="A0A1R3T5I4"/>
<dbReference type="Proteomes" id="UP000187464">
    <property type="component" value="Chromosome I"/>
</dbReference>
<evidence type="ECO:0000256" key="2">
    <source>
        <dbReference type="ARBA" id="ARBA00005879"/>
    </source>
</evidence>
<keyword evidence="4 9" id="KW-0489">Methyltransferase</keyword>
<keyword evidence="5 9" id="KW-0808">Transferase</keyword>
<evidence type="ECO:0000313" key="9">
    <source>
        <dbReference type="EMBL" id="SCD20538.1"/>
    </source>
</evidence>
<evidence type="ECO:0000256" key="6">
    <source>
        <dbReference type="ARBA" id="ARBA00022691"/>
    </source>
</evidence>
<dbReference type="CDD" id="cd11645">
    <property type="entry name" value="Precorrin_2_C20_MT"/>
    <property type="match status" value="1"/>
</dbReference>
<dbReference type="PANTHER" id="PTHR43467:SF2">
    <property type="entry name" value="COBALT-PRECORRIN-2 C(20)-METHYLTRANSFERASE"/>
    <property type="match status" value="1"/>
</dbReference>
<dbReference type="NCBIfam" id="TIGR01467">
    <property type="entry name" value="cobI_cbiL"/>
    <property type="match status" value="1"/>
</dbReference>
<dbReference type="PANTHER" id="PTHR43467">
    <property type="entry name" value="COBALT-PRECORRIN-2 C(20)-METHYLTRANSFERASE"/>
    <property type="match status" value="1"/>
</dbReference>
<dbReference type="InterPro" id="IPR000878">
    <property type="entry name" value="4pyrrol_Mease"/>
</dbReference>
<evidence type="ECO:0000256" key="1">
    <source>
        <dbReference type="ARBA" id="ARBA00004953"/>
    </source>
</evidence>
<dbReference type="KEGG" id="psac:PSM36_1719"/>
<dbReference type="UniPathway" id="UPA00148"/>
<dbReference type="Gene3D" id="3.30.950.10">
    <property type="entry name" value="Methyltransferase, Cobalt-precorrin-4 Transmethylase, Domain 2"/>
    <property type="match status" value="1"/>
</dbReference>